<evidence type="ECO:0000313" key="2">
    <source>
        <dbReference type="Proteomes" id="UP000600071"/>
    </source>
</evidence>
<proteinExistence type="predicted"/>
<accession>A0A832ZU11</accession>
<name>A0A832ZU11_9CREN</name>
<dbReference type="Proteomes" id="UP000600071">
    <property type="component" value="Unassembled WGS sequence"/>
</dbReference>
<protein>
    <submittedName>
        <fullName evidence="1">Uncharacterized protein</fullName>
    </submittedName>
</protein>
<dbReference type="EMBL" id="DQVR01000051">
    <property type="protein sequence ID" value="HIQ23876.1"/>
    <property type="molecule type" value="Genomic_DNA"/>
</dbReference>
<sequence>MEPAGLLKLLEKTVVILVRQRVGVISRREVYTYVTKYGEFTVVTRSETLLPLSSSTEIIEAKKLLLPSPVAATLEPQ</sequence>
<organism evidence="1 2">
    <name type="scientific">Pyrodictium delaneyi</name>
    <dbReference type="NCBI Taxonomy" id="1273541"/>
    <lineage>
        <taxon>Archaea</taxon>
        <taxon>Thermoproteota</taxon>
        <taxon>Thermoprotei</taxon>
        <taxon>Desulfurococcales</taxon>
        <taxon>Pyrodictiaceae</taxon>
        <taxon>Pyrodictium</taxon>
    </lineage>
</organism>
<comment type="caution">
    <text evidence="1">The sequence shown here is derived from an EMBL/GenBank/DDBJ whole genome shotgun (WGS) entry which is preliminary data.</text>
</comment>
<reference evidence="1" key="1">
    <citation type="journal article" date="2020" name="ISME J.">
        <title>Gammaproteobacteria mediating utilization of methyl-, sulfur- and petroleum organic compounds in deep ocean hydrothermal plumes.</title>
        <authorList>
            <person name="Zhou Z."/>
            <person name="Liu Y."/>
            <person name="Pan J."/>
            <person name="Cron B.R."/>
            <person name="Toner B.M."/>
            <person name="Anantharaman K."/>
            <person name="Breier J.A."/>
            <person name="Dick G.J."/>
            <person name="Li M."/>
        </authorList>
    </citation>
    <scope>NUCLEOTIDE SEQUENCE</scope>
    <source>
        <strain evidence="1">SZUA-1523</strain>
    </source>
</reference>
<evidence type="ECO:0000313" key="1">
    <source>
        <dbReference type="EMBL" id="HIQ23876.1"/>
    </source>
</evidence>
<dbReference type="AlphaFoldDB" id="A0A832ZU11"/>
<gene>
    <name evidence="1" type="ORF">EYH50_02370</name>
</gene>